<organism evidence="1">
    <name type="scientific">Rhizophora mucronata</name>
    <name type="common">Asiatic mangrove</name>
    <dbReference type="NCBI Taxonomy" id="61149"/>
    <lineage>
        <taxon>Eukaryota</taxon>
        <taxon>Viridiplantae</taxon>
        <taxon>Streptophyta</taxon>
        <taxon>Embryophyta</taxon>
        <taxon>Tracheophyta</taxon>
        <taxon>Spermatophyta</taxon>
        <taxon>Magnoliopsida</taxon>
        <taxon>eudicotyledons</taxon>
        <taxon>Gunneridae</taxon>
        <taxon>Pentapetalae</taxon>
        <taxon>rosids</taxon>
        <taxon>fabids</taxon>
        <taxon>Malpighiales</taxon>
        <taxon>Rhizophoraceae</taxon>
        <taxon>Rhizophora</taxon>
    </lineage>
</organism>
<accession>A0A2P2NDI1</accession>
<dbReference type="AlphaFoldDB" id="A0A2P2NDI1"/>
<evidence type="ECO:0000313" key="1">
    <source>
        <dbReference type="EMBL" id="MBX40507.1"/>
    </source>
</evidence>
<proteinExistence type="predicted"/>
<sequence>MGALRGKNDFTCDFYLFCQNLRCVLESLFIVQ</sequence>
<protein>
    <submittedName>
        <fullName evidence="1">Uncharacterized protein</fullName>
    </submittedName>
</protein>
<reference evidence="1" key="1">
    <citation type="submission" date="2018-02" db="EMBL/GenBank/DDBJ databases">
        <title>Rhizophora mucronata_Transcriptome.</title>
        <authorList>
            <person name="Meera S.P."/>
            <person name="Sreeshan A."/>
            <person name="Augustine A."/>
        </authorList>
    </citation>
    <scope>NUCLEOTIDE SEQUENCE</scope>
    <source>
        <tissue evidence="1">Leaf</tissue>
    </source>
</reference>
<dbReference type="EMBL" id="GGEC01060023">
    <property type="protein sequence ID" value="MBX40507.1"/>
    <property type="molecule type" value="Transcribed_RNA"/>
</dbReference>
<name>A0A2P2NDI1_RHIMU</name>